<evidence type="ECO:0000313" key="6">
    <source>
        <dbReference type="EMBL" id="SOY32371.1"/>
    </source>
</evidence>
<dbReference type="PANTHER" id="PTHR37299:SF1">
    <property type="entry name" value="STAGE 0 SPORULATION PROTEIN A HOMOLOG"/>
    <property type="match status" value="1"/>
</dbReference>
<feature type="modified residue" description="4-aspartylphosphate" evidence="3">
    <location>
        <position position="51"/>
    </location>
</feature>
<dbReference type="RefSeq" id="WP_103242324.1">
    <property type="nucleotide sequence ID" value="NZ_JANJZD010000040.1"/>
</dbReference>
<dbReference type="PROSITE" id="PS50930">
    <property type="entry name" value="HTH_LYTTR"/>
    <property type="match status" value="1"/>
</dbReference>
<dbReference type="InterPro" id="IPR007492">
    <property type="entry name" value="LytTR_DNA-bd_dom"/>
</dbReference>
<dbReference type="Gene3D" id="2.40.50.1020">
    <property type="entry name" value="LytTr DNA-binding domain"/>
    <property type="match status" value="1"/>
</dbReference>
<dbReference type="AlphaFoldDB" id="A0A2K4ZPG8"/>
<protein>
    <recommendedName>
        <fullName evidence="1">Stage 0 sporulation protein A homolog</fullName>
    </recommendedName>
</protein>
<dbReference type="EMBL" id="OFSM01000047">
    <property type="protein sequence ID" value="SOY32371.1"/>
    <property type="molecule type" value="Genomic_DNA"/>
</dbReference>
<dbReference type="PROSITE" id="PS50110">
    <property type="entry name" value="RESPONSE_REGULATORY"/>
    <property type="match status" value="1"/>
</dbReference>
<dbReference type="Pfam" id="PF00072">
    <property type="entry name" value="Response_reg"/>
    <property type="match status" value="1"/>
</dbReference>
<proteinExistence type="predicted"/>
<organism evidence="6 7">
    <name type="scientific">Acetatifactor muris</name>
    <dbReference type="NCBI Taxonomy" id="879566"/>
    <lineage>
        <taxon>Bacteria</taxon>
        <taxon>Bacillati</taxon>
        <taxon>Bacillota</taxon>
        <taxon>Clostridia</taxon>
        <taxon>Lachnospirales</taxon>
        <taxon>Lachnospiraceae</taxon>
        <taxon>Acetatifactor</taxon>
    </lineage>
</organism>
<dbReference type="PANTHER" id="PTHR37299">
    <property type="entry name" value="TRANSCRIPTIONAL REGULATOR-RELATED"/>
    <property type="match status" value="1"/>
</dbReference>
<dbReference type="Proteomes" id="UP000236311">
    <property type="component" value="Unassembled WGS sequence"/>
</dbReference>
<dbReference type="Pfam" id="PF04397">
    <property type="entry name" value="LytTR"/>
    <property type="match status" value="1"/>
</dbReference>
<comment type="function">
    <text evidence="2">May play the central regulatory role in sporulation. It may be an element of the effector pathway responsible for the activation of sporulation genes in response to nutritional stress. Spo0A may act in concert with spo0H (a sigma factor) to control the expression of some genes that are critical to the sporulation process.</text>
</comment>
<name>A0A2K4ZPG8_9FIRM</name>
<evidence type="ECO:0000256" key="3">
    <source>
        <dbReference type="PROSITE-ProRule" id="PRU00169"/>
    </source>
</evidence>
<sequence length="236" mass="27440">MKVAICDEDKESSVQLYGLIKRQVPDMEVFRFHSVRQFLESGQHYDILLLDISMEDMRGMEAARALRVNGADTVLIFVTARKEYAAEAFEVSAFHYLLKPVSEEKFCDVFEGACREARRLEAQKGGQLFFRTKTRNYTMQKKDILYVESAKRKVEIHTLRENITVYATMRHVEEQLGGDFFRCHRGYLVNMAHVAGYRAGVIELKNGEKIYLARDKYSEFVRMYTGYLKQEGITLL</sequence>
<dbReference type="GO" id="GO:0003677">
    <property type="term" value="F:DNA binding"/>
    <property type="evidence" value="ECO:0007669"/>
    <property type="project" value="InterPro"/>
</dbReference>
<evidence type="ECO:0000259" key="5">
    <source>
        <dbReference type="PROSITE" id="PS50930"/>
    </source>
</evidence>
<dbReference type="Gene3D" id="3.40.50.2300">
    <property type="match status" value="1"/>
</dbReference>
<evidence type="ECO:0000259" key="4">
    <source>
        <dbReference type="PROSITE" id="PS50110"/>
    </source>
</evidence>
<dbReference type="OrthoDB" id="9788600at2"/>
<evidence type="ECO:0000313" key="7">
    <source>
        <dbReference type="Proteomes" id="UP000236311"/>
    </source>
</evidence>
<reference evidence="6 7" key="1">
    <citation type="submission" date="2018-01" db="EMBL/GenBank/DDBJ databases">
        <authorList>
            <person name="Gaut B.S."/>
            <person name="Morton B.R."/>
            <person name="Clegg M.T."/>
            <person name="Duvall M.R."/>
        </authorList>
    </citation>
    <scope>NUCLEOTIDE SEQUENCE [LARGE SCALE GENOMIC DNA]</scope>
    <source>
        <strain evidence="6">GP69</strain>
    </source>
</reference>
<dbReference type="InterPro" id="IPR001789">
    <property type="entry name" value="Sig_transdc_resp-reg_receiver"/>
</dbReference>
<dbReference type="SMART" id="SM00448">
    <property type="entry name" value="REC"/>
    <property type="match status" value="1"/>
</dbReference>
<evidence type="ECO:0000256" key="2">
    <source>
        <dbReference type="ARBA" id="ARBA00024867"/>
    </source>
</evidence>
<dbReference type="SUPFAM" id="SSF52172">
    <property type="entry name" value="CheY-like"/>
    <property type="match status" value="1"/>
</dbReference>
<keyword evidence="3" id="KW-0597">Phosphoprotein</keyword>
<dbReference type="InterPro" id="IPR011006">
    <property type="entry name" value="CheY-like_superfamily"/>
</dbReference>
<dbReference type="InterPro" id="IPR046947">
    <property type="entry name" value="LytR-like"/>
</dbReference>
<keyword evidence="7" id="KW-1185">Reference proteome</keyword>
<dbReference type="SMART" id="SM00850">
    <property type="entry name" value="LytTR"/>
    <property type="match status" value="1"/>
</dbReference>
<feature type="domain" description="HTH LytTR-type" evidence="5">
    <location>
        <begin position="128"/>
        <end position="226"/>
    </location>
</feature>
<evidence type="ECO:0000256" key="1">
    <source>
        <dbReference type="ARBA" id="ARBA00018672"/>
    </source>
</evidence>
<dbReference type="GO" id="GO:0000156">
    <property type="term" value="F:phosphorelay response regulator activity"/>
    <property type="evidence" value="ECO:0007669"/>
    <property type="project" value="InterPro"/>
</dbReference>
<gene>
    <name evidence="6" type="primary">ypdB_4</name>
    <name evidence="6" type="ORF">AMURIS_05129</name>
</gene>
<feature type="domain" description="Response regulatory" evidence="4">
    <location>
        <begin position="2"/>
        <end position="114"/>
    </location>
</feature>
<accession>A0A2K4ZPG8</accession>